<dbReference type="RefSeq" id="XP_009844948.1">
    <property type="nucleotide sequence ID" value="XM_009846646.1"/>
</dbReference>
<name>W4FFB6_APHAT</name>
<accession>W4FFB6</accession>
<feature type="transmembrane region" description="Helical" evidence="1">
    <location>
        <begin position="243"/>
        <end position="262"/>
    </location>
</feature>
<dbReference type="EMBL" id="KI913231">
    <property type="protein sequence ID" value="ETV65559.1"/>
    <property type="molecule type" value="Genomic_DNA"/>
</dbReference>
<evidence type="ECO:0000313" key="2">
    <source>
        <dbReference type="EMBL" id="ETV65559.1"/>
    </source>
</evidence>
<feature type="transmembrane region" description="Helical" evidence="1">
    <location>
        <begin position="158"/>
        <end position="178"/>
    </location>
</feature>
<feature type="transmembrane region" description="Helical" evidence="1">
    <location>
        <begin position="216"/>
        <end position="237"/>
    </location>
</feature>
<proteinExistence type="predicted"/>
<evidence type="ECO:0000256" key="1">
    <source>
        <dbReference type="SAM" id="Phobius"/>
    </source>
</evidence>
<keyword evidence="1" id="KW-0812">Transmembrane</keyword>
<protein>
    <submittedName>
        <fullName evidence="2">Uncharacterized protein</fullName>
    </submittedName>
</protein>
<dbReference type="VEuPathDB" id="FungiDB:H257_17755"/>
<keyword evidence="1" id="KW-0472">Membrane</keyword>
<dbReference type="OrthoDB" id="10472865at2759"/>
<gene>
    <name evidence="2" type="ORF">H257_17755</name>
</gene>
<dbReference type="GeneID" id="20819751"/>
<keyword evidence="1" id="KW-1133">Transmembrane helix</keyword>
<dbReference type="AlphaFoldDB" id="W4FFB6"/>
<sequence>MHFSSHSYTVSTAQSLDFCSSQSLFNLPANSLPMLTWTALSTAASVGLFHGIHTACVHRLQWAVTQHQSTDGRKCPLARSNAPVADVAMIAAQCASSTVGLLHVLPLLPPLAEYVVNPQHVSLNYTPEDLHTLFVATLLVVGGYIWSLLFAPKSITSVLHHTLLVGLIVAATSFQVAVQVAAVYTVSTLLTMQPVSVADALFRAKSSWAPAMLRTALVYYGVVKAVAAVVLWTVLAAQPTDHLIVQGLVVWILSIIQVLNFIRMANHYAIARTWQPDECATSDAIIATALGVSNSKSLKH</sequence>
<feature type="transmembrane region" description="Helical" evidence="1">
    <location>
        <begin position="132"/>
        <end position="151"/>
    </location>
</feature>
<reference evidence="2" key="1">
    <citation type="submission" date="2013-12" db="EMBL/GenBank/DDBJ databases">
        <title>The Genome Sequence of Aphanomyces astaci APO3.</title>
        <authorList>
            <consortium name="The Broad Institute Genomics Platform"/>
            <person name="Russ C."/>
            <person name="Tyler B."/>
            <person name="van West P."/>
            <person name="Dieguez-Uribeondo J."/>
            <person name="Young S.K."/>
            <person name="Zeng Q."/>
            <person name="Gargeya S."/>
            <person name="Fitzgerald M."/>
            <person name="Abouelleil A."/>
            <person name="Alvarado L."/>
            <person name="Chapman S.B."/>
            <person name="Gainer-Dewar J."/>
            <person name="Goldberg J."/>
            <person name="Griggs A."/>
            <person name="Gujja S."/>
            <person name="Hansen M."/>
            <person name="Howarth C."/>
            <person name="Imamovic A."/>
            <person name="Ireland A."/>
            <person name="Larimer J."/>
            <person name="McCowan C."/>
            <person name="Murphy C."/>
            <person name="Pearson M."/>
            <person name="Poon T.W."/>
            <person name="Priest M."/>
            <person name="Roberts A."/>
            <person name="Saif S."/>
            <person name="Shea T."/>
            <person name="Sykes S."/>
            <person name="Wortman J."/>
            <person name="Nusbaum C."/>
            <person name="Birren B."/>
        </authorList>
    </citation>
    <scope>NUCLEOTIDE SEQUENCE [LARGE SCALE GENOMIC DNA]</scope>
    <source>
        <strain evidence="2">APO3</strain>
    </source>
</reference>
<organism evidence="2">
    <name type="scientific">Aphanomyces astaci</name>
    <name type="common">Crayfish plague agent</name>
    <dbReference type="NCBI Taxonomy" id="112090"/>
    <lineage>
        <taxon>Eukaryota</taxon>
        <taxon>Sar</taxon>
        <taxon>Stramenopiles</taxon>
        <taxon>Oomycota</taxon>
        <taxon>Saprolegniomycetes</taxon>
        <taxon>Saprolegniales</taxon>
        <taxon>Verrucalvaceae</taxon>
        <taxon>Aphanomyces</taxon>
    </lineage>
</organism>